<keyword evidence="3" id="KW-0540">Nuclease</keyword>
<sequence>MATVIKHNYTQMKRLLILPIALLLTVAAFAQKKGTPVNIITYNIRLNVASDGVNAWPNRKDNVKALVKFHDADILCVQEALPEQFDALLEDSNFDVVGVGRDDGKRKGEFSAVYYDKDRFTKKDGGTFWLSETPDVPSKGWDAALNRVCSWVRLYDKLNKKEFLVFNTHYDHIGVQARIESAKLLKQKIQQIAPTLPVVFTGDLNVTPETEAIATIKSFLIDAKEVSAEKPYGPTGTFNAFHFDSDLKDRIDYIFVNKGFKVQKFAVLSDSKEKRYYSDHLPVFARLWF</sequence>
<evidence type="ECO:0000256" key="1">
    <source>
        <dbReference type="SAM" id="SignalP"/>
    </source>
</evidence>
<name>A0A1G7CDV9_9SPHI</name>
<dbReference type="SUPFAM" id="SSF56219">
    <property type="entry name" value="DNase I-like"/>
    <property type="match status" value="1"/>
</dbReference>
<keyword evidence="1" id="KW-0732">Signal</keyword>
<dbReference type="PANTHER" id="PTHR12121">
    <property type="entry name" value="CARBON CATABOLITE REPRESSOR PROTEIN 4"/>
    <property type="match status" value="1"/>
</dbReference>
<evidence type="ECO:0000259" key="2">
    <source>
        <dbReference type="Pfam" id="PF03372"/>
    </source>
</evidence>
<dbReference type="GO" id="GO:0000175">
    <property type="term" value="F:3'-5'-RNA exonuclease activity"/>
    <property type="evidence" value="ECO:0007669"/>
    <property type="project" value="TreeGrafter"/>
</dbReference>
<dbReference type="STRING" id="390242.SAMN04488024_1199"/>
<dbReference type="CDD" id="cd09083">
    <property type="entry name" value="EEP-1"/>
    <property type="match status" value="1"/>
</dbReference>
<feature type="chain" id="PRO_5011449339" evidence="1">
    <location>
        <begin position="31"/>
        <end position="289"/>
    </location>
</feature>
<feature type="domain" description="Endonuclease/exonuclease/phosphatase" evidence="2">
    <location>
        <begin position="40"/>
        <end position="280"/>
    </location>
</feature>
<reference evidence="4" key="1">
    <citation type="submission" date="2016-10" db="EMBL/GenBank/DDBJ databases">
        <authorList>
            <person name="Varghese N."/>
            <person name="Submissions S."/>
        </authorList>
    </citation>
    <scope>NUCLEOTIDE SEQUENCE [LARGE SCALE GENOMIC DNA]</scope>
    <source>
        <strain evidence="4">DSM 18609</strain>
    </source>
</reference>
<protein>
    <submittedName>
        <fullName evidence="3">Metal-dependent hydrolase, endonuclease/exonuclease/phosphatase family</fullName>
    </submittedName>
</protein>
<dbReference type="InterPro" id="IPR005135">
    <property type="entry name" value="Endo/exonuclease/phosphatase"/>
</dbReference>
<dbReference type="GO" id="GO:0004519">
    <property type="term" value="F:endonuclease activity"/>
    <property type="evidence" value="ECO:0007669"/>
    <property type="project" value="UniProtKB-KW"/>
</dbReference>
<organism evidence="3 4">
    <name type="scientific">Pedobacter soli</name>
    <dbReference type="NCBI Taxonomy" id="390242"/>
    <lineage>
        <taxon>Bacteria</taxon>
        <taxon>Pseudomonadati</taxon>
        <taxon>Bacteroidota</taxon>
        <taxon>Sphingobacteriia</taxon>
        <taxon>Sphingobacteriales</taxon>
        <taxon>Sphingobacteriaceae</taxon>
        <taxon>Pedobacter</taxon>
    </lineage>
</organism>
<evidence type="ECO:0000313" key="3">
    <source>
        <dbReference type="EMBL" id="SDE37489.1"/>
    </source>
</evidence>
<dbReference type="EMBL" id="FMZH01000019">
    <property type="protein sequence ID" value="SDE37489.1"/>
    <property type="molecule type" value="Genomic_DNA"/>
</dbReference>
<dbReference type="InterPro" id="IPR036691">
    <property type="entry name" value="Endo/exonu/phosph_ase_sf"/>
</dbReference>
<dbReference type="Gene3D" id="3.60.10.10">
    <property type="entry name" value="Endonuclease/exonuclease/phosphatase"/>
    <property type="match status" value="1"/>
</dbReference>
<dbReference type="Pfam" id="PF03372">
    <property type="entry name" value="Exo_endo_phos"/>
    <property type="match status" value="1"/>
</dbReference>
<keyword evidence="3" id="KW-0378">Hydrolase</keyword>
<dbReference type="AlphaFoldDB" id="A0A1G7CDV9"/>
<keyword evidence="4" id="KW-1185">Reference proteome</keyword>
<keyword evidence="3" id="KW-0269">Exonuclease</keyword>
<dbReference type="PANTHER" id="PTHR12121:SF36">
    <property type="entry name" value="ENDONUCLEASE_EXONUCLEASE_PHOSPHATASE DOMAIN-CONTAINING PROTEIN"/>
    <property type="match status" value="1"/>
</dbReference>
<keyword evidence="3" id="KW-0255">Endonuclease</keyword>
<feature type="signal peptide" evidence="1">
    <location>
        <begin position="1"/>
        <end position="30"/>
    </location>
</feature>
<proteinExistence type="predicted"/>
<dbReference type="InterPro" id="IPR050410">
    <property type="entry name" value="CCR4/nocturin_mRNA_transcr"/>
</dbReference>
<evidence type="ECO:0000313" key="4">
    <source>
        <dbReference type="Proteomes" id="UP000199455"/>
    </source>
</evidence>
<dbReference type="Proteomes" id="UP000199455">
    <property type="component" value="Unassembled WGS sequence"/>
</dbReference>
<gene>
    <name evidence="3" type="ORF">SAMN04488024_1199</name>
</gene>
<accession>A0A1G7CDV9</accession>